<evidence type="ECO:0000256" key="5">
    <source>
        <dbReference type="ARBA" id="ARBA00022692"/>
    </source>
</evidence>
<name>A0A155YN60_9ENTR</name>
<reference evidence="9 10" key="1">
    <citation type="journal article" date="2017" name="J. Antimicrob. Chemother.">
        <title>Characterization of the population structure, drug resistance mechanisms and plasmids of the community-associated Enterobacter cloacae complex in China.</title>
        <authorList>
            <person name="Zhou K."/>
            <person name="Yu W."/>
            <person name="Cao X."/>
            <person name="Shen P."/>
            <person name="Lu H."/>
            <person name="Luo Q."/>
            <person name="Rossen J.W.A."/>
            <person name="Xiao Y."/>
        </authorList>
    </citation>
    <scope>NUCLEOTIDE SEQUENCE [LARGE SCALE GENOMIC DNA]</scope>
    <source>
        <strain evidence="9 10">ECC904</strain>
    </source>
</reference>
<dbReference type="InterPro" id="IPR004501">
    <property type="entry name" value="PTS_EIIC_3"/>
</dbReference>
<evidence type="ECO:0000256" key="7">
    <source>
        <dbReference type="ARBA" id="ARBA00023136"/>
    </source>
</evidence>
<comment type="subcellular location">
    <subcellularLocation>
        <location evidence="1">Cell membrane</location>
        <topology evidence="1">Multi-pass membrane protein</topology>
    </subcellularLocation>
</comment>
<proteinExistence type="predicted"/>
<evidence type="ECO:0000313" key="9">
    <source>
        <dbReference type="EMBL" id="PJD86594.1"/>
    </source>
</evidence>
<evidence type="ECO:0000256" key="3">
    <source>
        <dbReference type="ARBA" id="ARBA00022475"/>
    </source>
</evidence>
<dbReference type="RefSeq" id="WP_017694419.1">
    <property type="nucleotide sequence ID" value="NZ_CAXOFE010000004.1"/>
</dbReference>
<dbReference type="PANTHER" id="PTHR33989:SF11">
    <property type="entry name" value="LICHENAN PERMEASE IIC COMPONENT"/>
    <property type="match status" value="1"/>
</dbReference>
<evidence type="ECO:0000256" key="1">
    <source>
        <dbReference type="ARBA" id="ARBA00004651"/>
    </source>
</evidence>
<keyword evidence="5" id="KW-0812">Transmembrane</keyword>
<dbReference type="PROSITE" id="PS51105">
    <property type="entry name" value="PTS_EIIC_TYPE_3"/>
    <property type="match status" value="1"/>
</dbReference>
<keyword evidence="7 8" id="KW-0472">Membrane</keyword>
<evidence type="ECO:0000256" key="2">
    <source>
        <dbReference type="ARBA" id="ARBA00022448"/>
    </source>
</evidence>
<dbReference type="Pfam" id="PF02378">
    <property type="entry name" value="PTS_EIIC"/>
    <property type="match status" value="1"/>
</dbReference>
<evidence type="ECO:0000256" key="6">
    <source>
        <dbReference type="ARBA" id="ARBA00022989"/>
    </source>
</evidence>
<sequence>MITFLEHRVIPVLIRVGENKILVAVRNGIALTLPFTITGSLFLILANLPIPGWSEWLGPFAEKLSAPVGVTFGAIGLISAVGISYNLAKEYNLNAITCCIVTLVVFLLAQLNDSYQLNVDNLGAAGLFSAIILAILTVHIVRFFIRHNVVITLPEGVPPAVAQSFASLIPAAVAITLIWLIRVILNFDINHFFTLLLSPLVSGLGSLPGMLVLIFLISLLWCCGIHGDNVLSGITSPIFLKYIAENTQAYLHHQPIPHITADGFYIVFMCLGGTGATMGLVIAMLRSRSRLYKSVGKLSLPSAIFCINEPVIFGCPIVFNPLLMIPFTLTPMILCISTWSLMYFDIIGRPVLQIPWTMPPIFAAWFVTGGNIPAVIWSVCTLVISALVWLPFFKLAERKQLETEAAEENARRNADTLSDPIL</sequence>
<dbReference type="PANTHER" id="PTHR33989">
    <property type="match status" value="1"/>
</dbReference>
<dbReference type="GO" id="GO:0008982">
    <property type="term" value="F:protein-N(PI)-phosphohistidine-sugar phosphotransferase activity"/>
    <property type="evidence" value="ECO:0007669"/>
    <property type="project" value="UniProtKB-UniRule"/>
</dbReference>
<keyword evidence="6" id="KW-1133">Transmembrane helix</keyword>
<comment type="function">
    <text evidence="8">The phosphoenolpyruvate-dependent sugar phosphotransferase system (PTS), a major carbohydrate active -transport system, catalyzes the phosphorylation of incoming sugar substrates concomitant with their translocation across the cell membrane.</text>
</comment>
<dbReference type="PIRSF" id="PIRSF006351">
    <property type="entry name" value="PTS_EIIC-Cellobiose"/>
    <property type="match status" value="1"/>
</dbReference>
<accession>A0A155YN60</accession>
<dbReference type="GO" id="GO:1901264">
    <property type="term" value="P:carbohydrate derivative transport"/>
    <property type="evidence" value="ECO:0007669"/>
    <property type="project" value="TreeGrafter"/>
</dbReference>
<evidence type="ECO:0000313" key="10">
    <source>
        <dbReference type="Proteomes" id="UP000229974"/>
    </source>
</evidence>
<gene>
    <name evidence="9" type="ORF">B9Q30_12010</name>
</gene>
<protein>
    <recommendedName>
        <fullName evidence="8">Permease IIC component</fullName>
    </recommendedName>
</protein>
<evidence type="ECO:0000256" key="4">
    <source>
        <dbReference type="ARBA" id="ARBA00022597"/>
    </source>
</evidence>
<evidence type="ECO:0000256" key="8">
    <source>
        <dbReference type="PIRNR" id="PIRNR006351"/>
    </source>
</evidence>
<dbReference type="GO" id="GO:0005886">
    <property type="term" value="C:plasma membrane"/>
    <property type="evidence" value="ECO:0007669"/>
    <property type="project" value="UniProtKB-SubCell"/>
</dbReference>
<dbReference type="EMBL" id="NEEW01000005">
    <property type="protein sequence ID" value="PJD86594.1"/>
    <property type="molecule type" value="Genomic_DNA"/>
</dbReference>
<dbReference type="NCBIfam" id="TIGR00410">
    <property type="entry name" value="lacE"/>
    <property type="match status" value="1"/>
</dbReference>
<accession>A0A2J0Q1W7</accession>
<dbReference type="OrthoDB" id="5843984at2"/>
<dbReference type="Proteomes" id="UP000229974">
    <property type="component" value="Unassembled WGS sequence"/>
</dbReference>
<dbReference type="GO" id="GO:0009401">
    <property type="term" value="P:phosphoenolpyruvate-dependent sugar phosphotransferase system"/>
    <property type="evidence" value="ECO:0007669"/>
    <property type="project" value="InterPro"/>
</dbReference>
<organism evidence="9 10">
    <name type="scientific">Enterobacter hormaechei</name>
    <dbReference type="NCBI Taxonomy" id="158836"/>
    <lineage>
        <taxon>Bacteria</taxon>
        <taxon>Pseudomonadati</taxon>
        <taxon>Pseudomonadota</taxon>
        <taxon>Gammaproteobacteria</taxon>
        <taxon>Enterobacterales</taxon>
        <taxon>Enterobacteriaceae</taxon>
        <taxon>Enterobacter</taxon>
        <taxon>Enterobacter cloacae complex</taxon>
    </lineage>
</organism>
<keyword evidence="3 8" id="KW-1003">Cell membrane</keyword>
<keyword evidence="4 8" id="KW-0762">Sugar transport</keyword>
<dbReference type="InterPro" id="IPR051088">
    <property type="entry name" value="PTS_Sugar-EIIC/EIIB"/>
</dbReference>
<dbReference type="InterPro" id="IPR004796">
    <property type="entry name" value="PTS_IIC_cello"/>
</dbReference>
<dbReference type="InterPro" id="IPR003352">
    <property type="entry name" value="PTS_EIIC"/>
</dbReference>
<keyword evidence="2 8" id="KW-0813">Transport</keyword>
<comment type="caution">
    <text evidence="9">The sequence shown here is derived from an EMBL/GenBank/DDBJ whole genome shotgun (WGS) entry which is preliminary data.</text>
</comment>
<dbReference type="AlphaFoldDB" id="A0A155YN60"/>